<accession>A0A2H3IWJ1</accession>
<evidence type="ECO:0000313" key="3">
    <source>
        <dbReference type="EMBL" id="PCH34360.1"/>
    </source>
</evidence>
<feature type="transmembrane region" description="Helical" evidence="2">
    <location>
        <begin position="196"/>
        <end position="215"/>
    </location>
</feature>
<dbReference type="OrthoDB" id="10012223at2759"/>
<dbReference type="PANTHER" id="PTHR34292">
    <property type="entry name" value="OUTER SPORE WALL PROTEIN LDS1"/>
    <property type="match status" value="1"/>
</dbReference>
<dbReference type="Proteomes" id="UP000218811">
    <property type="component" value="Unassembled WGS sequence"/>
</dbReference>
<proteinExistence type="predicted"/>
<gene>
    <name evidence="3" type="ORF">WOLCODRAFT_135669</name>
</gene>
<dbReference type="STRING" id="742152.A0A2H3IWJ1"/>
<reference evidence="3" key="1">
    <citation type="journal article" date="2012" name="Science">
        <title>The Paleozoic origin of enzymatic lignin decomposition reconstructed from 31 fungal genomes.</title>
        <authorList>
            <person name="Floudas D."/>
            <person name="Binder M."/>
            <person name="Riley R."/>
            <person name="Barry K."/>
            <person name="Blanchette R.A."/>
            <person name="Henrissat B."/>
            <person name="Martinez A.T."/>
            <person name="Otillar R."/>
            <person name="Spatafora J.W."/>
            <person name="Yadav J.S."/>
            <person name="Aerts A."/>
            <person name="Benoit I."/>
            <person name="Boyd A."/>
            <person name="Carlson A."/>
            <person name="Copeland A."/>
            <person name="Coutinho P.M."/>
            <person name="de Vries R.P."/>
            <person name="Ferreira P."/>
            <person name="Findley K."/>
            <person name="Foster B."/>
            <person name="Gaskell J."/>
            <person name="Glotzer D."/>
            <person name="Gorecki P."/>
            <person name="Heitman J."/>
            <person name="Hesse C."/>
            <person name="Hori C."/>
            <person name="Igarashi K."/>
            <person name="Jurgens J.A."/>
            <person name="Kallen N."/>
            <person name="Kersten P."/>
            <person name="Kohler A."/>
            <person name="Kuees U."/>
            <person name="Kumar T.K.A."/>
            <person name="Kuo A."/>
            <person name="LaButti K."/>
            <person name="Larrondo L.F."/>
            <person name="Lindquist E."/>
            <person name="Ling A."/>
            <person name="Lombard V."/>
            <person name="Lucas S."/>
            <person name="Lundell T."/>
            <person name="Martin R."/>
            <person name="McLaughlin D.J."/>
            <person name="Morgenstern I."/>
            <person name="Morin E."/>
            <person name="Murat C."/>
            <person name="Nagy L.G."/>
            <person name="Nolan M."/>
            <person name="Ohm R.A."/>
            <person name="Patyshakuliyeva A."/>
            <person name="Rokas A."/>
            <person name="Ruiz-Duenas F.J."/>
            <person name="Sabat G."/>
            <person name="Salamov A."/>
            <person name="Samejima M."/>
            <person name="Schmutz J."/>
            <person name="Slot J.C."/>
            <person name="St John F."/>
            <person name="Stenlid J."/>
            <person name="Sun H."/>
            <person name="Sun S."/>
            <person name="Syed K."/>
            <person name="Tsang A."/>
            <person name="Wiebenga A."/>
            <person name="Young D."/>
            <person name="Pisabarro A."/>
            <person name="Eastwood D.C."/>
            <person name="Martin F."/>
            <person name="Cullen D."/>
            <person name="Grigoriev I.V."/>
            <person name="Hibbett D.S."/>
        </authorList>
    </citation>
    <scope>NUCLEOTIDE SEQUENCE [LARGE SCALE GENOMIC DNA]</scope>
    <source>
        <strain evidence="3">MD-104</strain>
    </source>
</reference>
<feature type="transmembrane region" description="Helical" evidence="2">
    <location>
        <begin position="118"/>
        <end position="137"/>
    </location>
</feature>
<evidence type="ECO:0000313" key="4">
    <source>
        <dbReference type="Proteomes" id="UP000218811"/>
    </source>
</evidence>
<evidence type="ECO:0000256" key="1">
    <source>
        <dbReference type="SAM" id="MobiDB-lite"/>
    </source>
</evidence>
<keyword evidence="2" id="KW-1133">Transmembrane helix</keyword>
<dbReference type="AlphaFoldDB" id="A0A2H3IWJ1"/>
<dbReference type="InterPro" id="IPR052786">
    <property type="entry name" value="Spore_wall_assembly"/>
</dbReference>
<evidence type="ECO:0000256" key="2">
    <source>
        <dbReference type="SAM" id="Phobius"/>
    </source>
</evidence>
<sequence>MSQAPASVPGELGADAPRPYTQNVPDNLRRANARLQFPPSYVVVGVYRLATDKSLSVPAWKKCQHGVVRGIGIGLVWAVTTFRLQRVFVETFLMHSSRVTGLSSETILGFRVPFDLPTYATLFFVSSQVSVLVSYFISHGLRVARQRAYAQTIESRGKGVDFWQPYVEEWDVPPAPPPRGLGHYASGAFGRMAFRLALIPVETVPLVGIMISAWLRALGTARYLHKEYFKAKGMTTEQITVFIEERKWDYRAFGFAAALLERVPLLGLVFSVSNQIGAAMWAVDLEKRQHYVAEVKAGESAKEK</sequence>
<dbReference type="PANTHER" id="PTHR34292:SF2">
    <property type="entry name" value="OUTER SPORE WALL PROTEIN LDS1"/>
    <property type="match status" value="1"/>
</dbReference>
<organism evidence="3 4">
    <name type="scientific">Wolfiporia cocos (strain MD-104)</name>
    <name type="common">Brown rot fungus</name>
    <dbReference type="NCBI Taxonomy" id="742152"/>
    <lineage>
        <taxon>Eukaryota</taxon>
        <taxon>Fungi</taxon>
        <taxon>Dikarya</taxon>
        <taxon>Basidiomycota</taxon>
        <taxon>Agaricomycotina</taxon>
        <taxon>Agaricomycetes</taxon>
        <taxon>Polyporales</taxon>
        <taxon>Phaeolaceae</taxon>
        <taxon>Wolfiporia</taxon>
    </lineage>
</organism>
<feature type="region of interest" description="Disordered" evidence="1">
    <location>
        <begin position="1"/>
        <end position="25"/>
    </location>
</feature>
<dbReference type="EMBL" id="KB467831">
    <property type="protein sequence ID" value="PCH34360.1"/>
    <property type="molecule type" value="Genomic_DNA"/>
</dbReference>
<protein>
    <submittedName>
        <fullName evidence="3">Uncharacterized protein</fullName>
    </submittedName>
</protein>
<dbReference type="OMA" id="WDQTVAS"/>
<name>A0A2H3IWJ1_WOLCO</name>
<keyword evidence="2" id="KW-0472">Membrane</keyword>
<keyword evidence="2" id="KW-0812">Transmembrane</keyword>
<keyword evidence="4" id="KW-1185">Reference proteome</keyword>